<feature type="domain" description="VOC" evidence="1">
    <location>
        <begin position="30"/>
        <end position="167"/>
    </location>
</feature>
<dbReference type="PROSITE" id="PS51819">
    <property type="entry name" value="VOC"/>
    <property type="match status" value="1"/>
</dbReference>
<reference evidence="2 3" key="1">
    <citation type="submission" date="2021-01" db="EMBL/GenBank/DDBJ databases">
        <title>Whole genome shotgun sequence of Asanoa iriomotensis NBRC 100142.</title>
        <authorList>
            <person name="Komaki H."/>
            <person name="Tamura T."/>
        </authorList>
    </citation>
    <scope>NUCLEOTIDE SEQUENCE [LARGE SCALE GENOMIC DNA]</scope>
    <source>
        <strain evidence="2 3">NBRC 100142</strain>
    </source>
</reference>
<organism evidence="2 3">
    <name type="scientific">Asanoa iriomotensis</name>
    <dbReference type="NCBI Taxonomy" id="234613"/>
    <lineage>
        <taxon>Bacteria</taxon>
        <taxon>Bacillati</taxon>
        <taxon>Actinomycetota</taxon>
        <taxon>Actinomycetes</taxon>
        <taxon>Micromonosporales</taxon>
        <taxon>Micromonosporaceae</taxon>
        <taxon>Asanoa</taxon>
    </lineage>
</organism>
<dbReference type="PANTHER" id="PTHR34109:SF1">
    <property type="entry name" value="VOC DOMAIN-CONTAINING PROTEIN"/>
    <property type="match status" value="1"/>
</dbReference>
<dbReference type="InterPro" id="IPR004360">
    <property type="entry name" value="Glyas_Fos-R_dOase_dom"/>
</dbReference>
<accession>A0ABQ4BXX9</accession>
<dbReference type="InterPro" id="IPR029068">
    <property type="entry name" value="Glyas_Bleomycin-R_OHBP_Dase"/>
</dbReference>
<dbReference type="Gene3D" id="3.30.720.120">
    <property type="match status" value="1"/>
</dbReference>
<evidence type="ECO:0000313" key="2">
    <source>
        <dbReference type="EMBL" id="GIF55396.1"/>
    </source>
</evidence>
<dbReference type="Gene3D" id="3.30.720.110">
    <property type="match status" value="1"/>
</dbReference>
<dbReference type="InterPro" id="IPR037523">
    <property type="entry name" value="VOC_core"/>
</dbReference>
<gene>
    <name evidence="2" type="primary">phnB</name>
    <name evidence="2" type="ORF">Air01nite_14910</name>
</gene>
<dbReference type="Proteomes" id="UP000624325">
    <property type="component" value="Unassembled WGS sequence"/>
</dbReference>
<proteinExistence type="predicted"/>
<name>A0ABQ4BXX9_9ACTN</name>
<comment type="caution">
    <text evidence="2">The sequence shown here is derived from an EMBL/GenBank/DDBJ whole genome shotgun (WGS) entry which is preliminary data.</text>
</comment>
<sequence length="183" mass="20087">MGSHLSKRVTGTVDTVGRMTTERNTRPADYPAAIMPMLAYEDGVAAINFLRDAFGFTERMRLTADDGSIGHAELALGDAVVALATPAGIGYESPKHHREHCTSAMRWTEQPWVVNGVMVYVDDVDAHAARAEAAGAELLSQPQDTPYGVRSYRAEDLEGHRWMFSQHIQDTKPEDWGASTPTE</sequence>
<dbReference type="EMBL" id="BONC01000007">
    <property type="protein sequence ID" value="GIF55396.1"/>
    <property type="molecule type" value="Genomic_DNA"/>
</dbReference>
<evidence type="ECO:0000313" key="3">
    <source>
        <dbReference type="Proteomes" id="UP000624325"/>
    </source>
</evidence>
<dbReference type="PANTHER" id="PTHR34109">
    <property type="entry name" value="BNAUNNG04460D PROTEIN-RELATED"/>
    <property type="match status" value="1"/>
</dbReference>
<dbReference type="Pfam" id="PF00903">
    <property type="entry name" value="Glyoxalase"/>
    <property type="match status" value="1"/>
</dbReference>
<protein>
    <submittedName>
        <fullName evidence="2">Glyoxalase</fullName>
    </submittedName>
</protein>
<keyword evidence="3" id="KW-1185">Reference proteome</keyword>
<dbReference type="SUPFAM" id="SSF54593">
    <property type="entry name" value="Glyoxalase/Bleomycin resistance protein/Dihydroxybiphenyl dioxygenase"/>
    <property type="match status" value="1"/>
</dbReference>
<evidence type="ECO:0000259" key="1">
    <source>
        <dbReference type="PROSITE" id="PS51819"/>
    </source>
</evidence>